<reference evidence="12" key="1">
    <citation type="submission" date="2013-08" db="EMBL/GenBank/DDBJ databases">
        <authorList>
            <person name="Mendez C."/>
            <person name="Richter M."/>
            <person name="Ferrer M."/>
            <person name="Sanchez J."/>
        </authorList>
    </citation>
    <scope>NUCLEOTIDE SEQUENCE</scope>
</reference>
<feature type="transmembrane region" description="Helical" evidence="10">
    <location>
        <begin position="139"/>
        <end position="161"/>
    </location>
</feature>
<dbReference type="InterPro" id="IPR038770">
    <property type="entry name" value="Na+/solute_symporter_sf"/>
</dbReference>
<evidence type="ECO:0000256" key="2">
    <source>
        <dbReference type="ARBA" id="ARBA00022448"/>
    </source>
</evidence>
<dbReference type="PANTHER" id="PTHR43562">
    <property type="entry name" value="NAPA-TYPE SODIUM/HYDROGEN ANTIPORTER"/>
    <property type="match status" value="1"/>
</dbReference>
<feature type="transmembrane region" description="Helical" evidence="10">
    <location>
        <begin position="103"/>
        <end position="127"/>
    </location>
</feature>
<evidence type="ECO:0000313" key="12">
    <source>
        <dbReference type="EMBL" id="EQD49660.1"/>
    </source>
</evidence>
<comment type="subcellular location">
    <subcellularLocation>
        <location evidence="1">Membrane</location>
        <topology evidence="1">Multi-pass membrane protein</topology>
    </subcellularLocation>
</comment>
<dbReference type="InterPro" id="IPR006153">
    <property type="entry name" value="Cation/H_exchanger_TM"/>
</dbReference>
<keyword evidence="6" id="KW-0915">Sodium</keyword>
<dbReference type="GO" id="GO:1902600">
    <property type="term" value="P:proton transmembrane transport"/>
    <property type="evidence" value="ECO:0007669"/>
    <property type="project" value="InterPro"/>
</dbReference>
<feature type="transmembrane region" description="Helical" evidence="10">
    <location>
        <begin position="12"/>
        <end position="36"/>
    </location>
</feature>
<keyword evidence="4 10" id="KW-0812">Transmembrane</keyword>
<keyword evidence="2" id="KW-0813">Transport</keyword>
<feature type="non-terminal residue" evidence="12">
    <location>
        <position position="1"/>
    </location>
</feature>
<evidence type="ECO:0000256" key="3">
    <source>
        <dbReference type="ARBA" id="ARBA00022449"/>
    </source>
</evidence>
<evidence type="ECO:0000256" key="4">
    <source>
        <dbReference type="ARBA" id="ARBA00022692"/>
    </source>
</evidence>
<evidence type="ECO:0000256" key="7">
    <source>
        <dbReference type="ARBA" id="ARBA00023065"/>
    </source>
</evidence>
<accession>T1B660</accession>
<dbReference type="GO" id="GO:0016020">
    <property type="term" value="C:membrane"/>
    <property type="evidence" value="ECO:0007669"/>
    <property type="project" value="UniProtKB-SubCell"/>
</dbReference>
<reference evidence="12" key="2">
    <citation type="journal article" date="2014" name="ISME J.">
        <title>Microbial stratification in low pH oxic and suboxic macroscopic growths along an acid mine drainage.</title>
        <authorList>
            <person name="Mendez-Garcia C."/>
            <person name="Mesa V."/>
            <person name="Sprenger R.R."/>
            <person name="Richter M."/>
            <person name="Diez M.S."/>
            <person name="Solano J."/>
            <person name="Bargiela R."/>
            <person name="Golyshina O.V."/>
            <person name="Manteca A."/>
            <person name="Ramos J.L."/>
            <person name="Gallego J.R."/>
            <person name="Llorente I."/>
            <person name="Martins Dos Santos V.A."/>
            <person name="Jensen O.N."/>
            <person name="Pelaez A.I."/>
            <person name="Sanchez J."/>
            <person name="Ferrer M."/>
        </authorList>
    </citation>
    <scope>NUCLEOTIDE SEQUENCE</scope>
</reference>
<feature type="transmembrane region" description="Helical" evidence="10">
    <location>
        <begin position="243"/>
        <end position="267"/>
    </location>
</feature>
<feature type="domain" description="Cation/H+ exchanger transmembrane" evidence="11">
    <location>
        <begin position="2"/>
        <end position="324"/>
    </location>
</feature>
<dbReference type="EMBL" id="AUZY01007494">
    <property type="protein sequence ID" value="EQD49660.1"/>
    <property type="molecule type" value="Genomic_DNA"/>
</dbReference>
<sequence>VGVSIFGLQDGLLLFADFSVVLLLFSAGLGGGVASLRRAGLPAVGAAIAGDLLAFGLTFLVFSRFYSTESALFLGVAAAATSAAVAVSLLRSERLGGTPGVQFFVNASALDDVVALVLLSIVTAVLAGGSRPLELTGTIVTSVVGWIVLVVASVVIIPRLLRLRILRRVETLPFTILFVLIALVLALGFSPIIGAYIAGLAIAESVAAPRTRLLTEVLVGIFGPLFFIVVGAQFQIGLLRDPALLLSALLLSATAAMGKAVGVYPFARARLRDDGAAKAVAAGMIPRGEIGLLVGTIGYAAGFLTLAMLGAVVLMSMITTLGGSLLFHRYAAHLRVPDESLV</sequence>
<dbReference type="Gene3D" id="1.20.1530.20">
    <property type="match status" value="1"/>
</dbReference>
<feature type="transmembrane region" description="Helical" evidence="10">
    <location>
        <begin position="217"/>
        <end position="236"/>
    </location>
</feature>
<evidence type="ECO:0000256" key="1">
    <source>
        <dbReference type="ARBA" id="ARBA00004141"/>
    </source>
</evidence>
<keyword evidence="5 10" id="KW-1133">Transmembrane helix</keyword>
<evidence type="ECO:0000259" key="11">
    <source>
        <dbReference type="Pfam" id="PF00999"/>
    </source>
</evidence>
<organism evidence="12">
    <name type="scientific">mine drainage metagenome</name>
    <dbReference type="NCBI Taxonomy" id="410659"/>
    <lineage>
        <taxon>unclassified sequences</taxon>
        <taxon>metagenomes</taxon>
        <taxon>ecological metagenomes</taxon>
    </lineage>
</organism>
<proteinExistence type="predicted"/>
<feature type="transmembrane region" description="Helical" evidence="10">
    <location>
        <begin position="173"/>
        <end position="197"/>
    </location>
</feature>
<dbReference type="GO" id="GO:0015297">
    <property type="term" value="F:antiporter activity"/>
    <property type="evidence" value="ECO:0007669"/>
    <property type="project" value="UniProtKB-KW"/>
</dbReference>
<feature type="transmembrane region" description="Helical" evidence="10">
    <location>
        <begin position="43"/>
        <end position="66"/>
    </location>
</feature>
<evidence type="ECO:0000256" key="5">
    <source>
        <dbReference type="ARBA" id="ARBA00022989"/>
    </source>
</evidence>
<evidence type="ECO:0000256" key="8">
    <source>
        <dbReference type="ARBA" id="ARBA00023136"/>
    </source>
</evidence>
<feature type="transmembrane region" description="Helical" evidence="10">
    <location>
        <begin position="72"/>
        <end position="91"/>
    </location>
</feature>
<dbReference type="AlphaFoldDB" id="T1B660"/>
<dbReference type="Pfam" id="PF00999">
    <property type="entry name" value="Na_H_Exchanger"/>
    <property type="match status" value="1"/>
</dbReference>
<keyword evidence="8 10" id="KW-0472">Membrane</keyword>
<keyword evidence="3" id="KW-0050">Antiport</keyword>
<evidence type="ECO:0000256" key="9">
    <source>
        <dbReference type="ARBA" id="ARBA00023201"/>
    </source>
</evidence>
<evidence type="ECO:0000256" key="6">
    <source>
        <dbReference type="ARBA" id="ARBA00023053"/>
    </source>
</evidence>
<dbReference type="GO" id="GO:0006814">
    <property type="term" value="P:sodium ion transport"/>
    <property type="evidence" value="ECO:0007669"/>
    <property type="project" value="UniProtKB-KW"/>
</dbReference>
<dbReference type="PANTHER" id="PTHR43562:SF3">
    <property type="entry name" value="SODIUM ION_PROTON EXCHANGER (EUROFUNG)"/>
    <property type="match status" value="1"/>
</dbReference>
<keyword evidence="7" id="KW-0406">Ion transport</keyword>
<gene>
    <name evidence="12" type="ORF">B1B_11514</name>
</gene>
<comment type="caution">
    <text evidence="12">The sequence shown here is derived from an EMBL/GenBank/DDBJ whole genome shotgun (WGS) entry which is preliminary data.</text>
</comment>
<evidence type="ECO:0000256" key="10">
    <source>
        <dbReference type="SAM" id="Phobius"/>
    </source>
</evidence>
<feature type="transmembrane region" description="Helical" evidence="10">
    <location>
        <begin position="297"/>
        <end position="327"/>
    </location>
</feature>
<keyword evidence="9" id="KW-0739">Sodium transport</keyword>
<protein>
    <submittedName>
        <fullName evidence="12">Cation/H+ exchanger</fullName>
    </submittedName>
</protein>
<name>T1B660_9ZZZZ</name>